<proteinExistence type="predicted"/>
<dbReference type="OrthoDB" id="2018906at2759"/>
<dbReference type="Proteomes" id="UP000509510">
    <property type="component" value="Chromosome III"/>
</dbReference>
<sequence length="220" mass="24749">MFNERNQPFNTTDSAYVQSQLKAAGIHGGAYVKPFGVNLTKAFSLFEDSINEYLATNMVNLTNGWETNTPQGLYESEYEDRAVMGKIGYLEQTIDQALYPVRGTETMNLTNDQSYIYTFNSKPPVQSFGFWSLTLYDATGTLVENPEDKYTDYATSDDGIFQILVQPYSNPPPSNWTNNWLPAPAGALFSVMLRLYGPTEDFQNGKWEYPVIIKGDAFVA</sequence>
<feature type="domain" description="DUF1214" evidence="1">
    <location>
        <begin position="105"/>
        <end position="200"/>
    </location>
</feature>
<dbReference type="InterPro" id="IPR037049">
    <property type="entry name" value="DUF1214_C_sf"/>
</dbReference>
<name>A0A7H8QXR2_TALRU</name>
<evidence type="ECO:0000259" key="1">
    <source>
        <dbReference type="Pfam" id="PF06742"/>
    </source>
</evidence>
<dbReference type="AlphaFoldDB" id="A0A7H8QXR2"/>
<dbReference type="PANTHER" id="PTHR36509:SF2">
    <property type="entry name" value="BLL3101 PROTEIN"/>
    <property type="match status" value="1"/>
</dbReference>
<evidence type="ECO:0000313" key="2">
    <source>
        <dbReference type="EMBL" id="QKX58458.1"/>
    </source>
</evidence>
<dbReference type="KEGG" id="trg:TRUGW13939_05582"/>
<dbReference type="RefSeq" id="XP_035344636.1">
    <property type="nucleotide sequence ID" value="XM_035488743.1"/>
</dbReference>
<dbReference type="PANTHER" id="PTHR36509">
    <property type="entry name" value="BLL3101 PROTEIN"/>
    <property type="match status" value="1"/>
</dbReference>
<organism evidence="2 3">
    <name type="scientific">Talaromyces rugulosus</name>
    <name type="common">Penicillium rugulosum</name>
    <dbReference type="NCBI Taxonomy" id="121627"/>
    <lineage>
        <taxon>Eukaryota</taxon>
        <taxon>Fungi</taxon>
        <taxon>Dikarya</taxon>
        <taxon>Ascomycota</taxon>
        <taxon>Pezizomycotina</taxon>
        <taxon>Eurotiomycetes</taxon>
        <taxon>Eurotiomycetidae</taxon>
        <taxon>Eurotiales</taxon>
        <taxon>Trichocomaceae</taxon>
        <taxon>Talaromyces</taxon>
        <taxon>Talaromyces sect. Islandici</taxon>
    </lineage>
</organism>
<dbReference type="GeneID" id="55993079"/>
<dbReference type="InterPro" id="IPR010621">
    <property type="entry name" value="DUF1214"/>
</dbReference>
<keyword evidence="3" id="KW-1185">Reference proteome</keyword>
<gene>
    <name evidence="2" type="ORF">TRUGW13939_05582</name>
</gene>
<evidence type="ECO:0000313" key="3">
    <source>
        <dbReference type="Proteomes" id="UP000509510"/>
    </source>
</evidence>
<accession>A0A7H8QXR2</accession>
<reference evidence="3" key="1">
    <citation type="submission" date="2020-06" db="EMBL/GenBank/DDBJ databases">
        <title>A chromosome-scale genome assembly of Talaromyces rugulosus W13939.</title>
        <authorList>
            <person name="Wang B."/>
            <person name="Guo L."/>
            <person name="Ye K."/>
            <person name="Wang L."/>
        </authorList>
    </citation>
    <scope>NUCLEOTIDE SEQUENCE [LARGE SCALE GENOMIC DNA]</scope>
    <source>
        <strain evidence="3">W13939</strain>
    </source>
</reference>
<dbReference type="Pfam" id="PF06742">
    <property type="entry name" value="DUF1214"/>
    <property type="match status" value="1"/>
</dbReference>
<dbReference type="SUPFAM" id="SSF160935">
    <property type="entry name" value="VPA0735-like"/>
    <property type="match status" value="1"/>
</dbReference>
<dbReference type="EMBL" id="CP055900">
    <property type="protein sequence ID" value="QKX58458.1"/>
    <property type="molecule type" value="Genomic_DNA"/>
</dbReference>
<protein>
    <recommendedName>
        <fullName evidence="1">DUF1214 domain-containing protein</fullName>
    </recommendedName>
</protein>
<dbReference type="Gene3D" id="2.60.120.600">
    <property type="entry name" value="Domain of unknown function DUF1214, C-terminal domain"/>
    <property type="match status" value="1"/>
</dbReference>